<name>A0ABQ7U1C4_SOLTU</name>
<protein>
    <recommendedName>
        <fullName evidence="1">PGG domain-containing protein</fullName>
    </recommendedName>
</protein>
<keyword evidence="3" id="KW-1185">Reference proteome</keyword>
<feature type="domain" description="PGG" evidence="1">
    <location>
        <begin position="1"/>
        <end position="35"/>
    </location>
</feature>
<accession>A0ABQ7U1C4</accession>
<dbReference type="InterPro" id="IPR026961">
    <property type="entry name" value="PGG_dom"/>
</dbReference>
<evidence type="ECO:0000313" key="3">
    <source>
        <dbReference type="Proteomes" id="UP000826656"/>
    </source>
</evidence>
<dbReference type="Proteomes" id="UP000826656">
    <property type="component" value="Unassembled WGS sequence"/>
</dbReference>
<reference evidence="2 3" key="1">
    <citation type="journal article" date="2021" name="bioRxiv">
        <title>Chromosome-scale and haplotype-resolved genome assembly of a tetraploid potato cultivar.</title>
        <authorList>
            <person name="Sun H."/>
            <person name="Jiao W.-B."/>
            <person name="Krause K."/>
            <person name="Campoy J.A."/>
            <person name="Goel M."/>
            <person name="Folz-Donahue K."/>
            <person name="Kukat C."/>
            <person name="Huettel B."/>
            <person name="Schneeberger K."/>
        </authorList>
    </citation>
    <scope>NUCLEOTIDE SEQUENCE [LARGE SCALE GENOMIC DNA]</scope>
    <source>
        <strain evidence="2">SolTubOtavaFocal</strain>
        <tissue evidence="2">Leaves</tissue>
    </source>
</reference>
<comment type="caution">
    <text evidence="2">The sequence shown here is derived from an EMBL/GenBank/DDBJ whole genome shotgun (WGS) entry which is preliminary data.</text>
</comment>
<dbReference type="EMBL" id="JAIVGD010000026">
    <property type="protein sequence ID" value="KAH0740739.1"/>
    <property type="molecule type" value="Genomic_DNA"/>
</dbReference>
<evidence type="ECO:0000313" key="2">
    <source>
        <dbReference type="EMBL" id="KAH0740739.1"/>
    </source>
</evidence>
<evidence type="ECO:0000259" key="1">
    <source>
        <dbReference type="Pfam" id="PF13962"/>
    </source>
</evidence>
<sequence length="90" mass="9940">MVVASLIAAMAFQAGVNPPGGVWEESEELTNQEITPHKAGQAHNLAADKWIALQAQDFHVGFDGYHVVDSFLNSSHLWRINLHPHAWQGQ</sequence>
<gene>
    <name evidence="2" type="ORF">KY290_033782</name>
</gene>
<dbReference type="Pfam" id="PF13962">
    <property type="entry name" value="PGG"/>
    <property type="match status" value="1"/>
</dbReference>
<proteinExistence type="predicted"/>
<organism evidence="2 3">
    <name type="scientific">Solanum tuberosum</name>
    <name type="common">Potato</name>
    <dbReference type="NCBI Taxonomy" id="4113"/>
    <lineage>
        <taxon>Eukaryota</taxon>
        <taxon>Viridiplantae</taxon>
        <taxon>Streptophyta</taxon>
        <taxon>Embryophyta</taxon>
        <taxon>Tracheophyta</taxon>
        <taxon>Spermatophyta</taxon>
        <taxon>Magnoliopsida</taxon>
        <taxon>eudicotyledons</taxon>
        <taxon>Gunneridae</taxon>
        <taxon>Pentapetalae</taxon>
        <taxon>asterids</taxon>
        <taxon>lamiids</taxon>
        <taxon>Solanales</taxon>
        <taxon>Solanaceae</taxon>
        <taxon>Solanoideae</taxon>
        <taxon>Solaneae</taxon>
        <taxon>Solanum</taxon>
    </lineage>
</organism>